<evidence type="ECO:0000313" key="2">
    <source>
        <dbReference type="Proteomes" id="UP000641137"/>
    </source>
</evidence>
<comment type="caution">
    <text evidence="1">The sequence shown here is derived from an EMBL/GenBank/DDBJ whole genome shotgun (WGS) entry which is preliminary data.</text>
</comment>
<name>A0A8J3GEN5_9HYPH</name>
<protein>
    <submittedName>
        <fullName evidence="1">Uncharacterized protein</fullName>
    </submittedName>
</protein>
<sequence length="297" mass="32750">MTNYRSLSDGLKAWYKRPEGEPVAISTNFPQTAANDNVPEDLVDAYPERRIRIRPSVEEIEKQIASGTIERNDEGQIVKIGRLRFSDGNQTEPAYRYTIDGKLERYSARMPTGAMLGASEEQERILGGDIDPQDMSRSNNFFNDVFGVKPRRYRPSKGQGRASRRTAAECQAELDAIYARTDWSKVTLTICPPGLPAGAQRIADSFLGMQKTTCAGGGSMGWEDISTAMVERETWARTIAYLSDRDMAVLDAAMTARSYADVGSAIGQSAEYTRRKGGKKALLAANDNLMRAINLAA</sequence>
<keyword evidence="2" id="KW-1185">Reference proteome</keyword>
<dbReference type="RefSeq" id="WP_189486947.1">
    <property type="nucleotide sequence ID" value="NZ_BMZO01000001.1"/>
</dbReference>
<dbReference type="AlphaFoldDB" id="A0A8J3GEN5"/>
<reference evidence="1" key="1">
    <citation type="journal article" date="2014" name="Int. J. Syst. Evol. Microbiol.">
        <title>Complete genome sequence of Corynebacterium casei LMG S-19264T (=DSM 44701T), isolated from a smear-ripened cheese.</title>
        <authorList>
            <consortium name="US DOE Joint Genome Institute (JGI-PGF)"/>
            <person name="Walter F."/>
            <person name="Albersmeier A."/>
            <person name="Kalinowski J."/>
            <person name="Ruckert C."/>
        </authorList>
    </citation>
    <scope>NUCLEOTIDE SEQUENCE</scope>
    <source>
        <strain evidence="1">KCTC 42097</strain>
    </source>
</reference>
<dbReference type="Proteomes" id="UP000641137">
    <property type="component" value="Unassembled WGS sequence"/>
</dbReference>
<proteinExistence type="predicted"/>
<evidence type="ECO:0000313" key="1">
    <source>
        <dbReference type="EMBL" id="GHC61532.1"/>
    </source>
</evidence>
<organism evidence="1 2">
    <name type="scientific">Limoniibacter endophyticus</name>
    <dbReference type="NCBI Taxonomy" id="1565040"/>
    <lineage>
        <taxon>Bacteria</taxon>
        <taxon>Pseudomonadati</taxon>
        <taxon>Pseudomonadota</taxon>
        <taxon>Alphaproteobacteria</taxon>
        <taxon>Hyphomicrobiales</taxon>
        <taxon>Bartonellaceae</taxon>
        <taxon>Limoniibacter</taxon>
    </lineage>
</organism>
<accession>A0A8J3GEN5</accession>
<reference evidence="1" key="2">
    <citation type="submission" date="2020-09" db="EMBL/GenBank/DDBJ databases">
        <authorList>
            <person name="Sun Q."/>
            <person name="Kim S."/>
        </authorList>
    </citation>
    <scope>NUCLEOTIDE SEQUENCE</scope>
    <source>
        <strain evidence="1">KCTC 42097</strain>
    </source>
</reference>
<dbReference type="EMBL" id="BMZO01000001">
    <property type="protein sequence ID" value="GHC61532.1"/>
    <property type="molecule type" value="Genomic_DNA"/>
</dbReference>
<gene>
    <name evidence="1" type="ORF">GCM10010136_02130</name>
</gene>